<dbReference type="SUPFAM" id="SSF63411">
    <property type="entry name" value="LuxS/MPP-like metallohydrolase"/>
    <property type="match status" value="4"/>
</dbReference>
<dbReference type="Pfam" id="PF08367">
    <property type="entry name" value="M16C_assoc"/>
    <property type="match status" value="1"/>
</dbReference>
<keyword evidence="15" id="KW-1185">Reference proteome</keyword>
<dbReference type="InterPro" id="IPR007863">
    <property type="entry name" value="Peptidase_M16_C"/>
</dbReference>
<dbReference type="PANTHER" id="PTHR43016">
    <property type="entry name" value="PRESEQUENCE PROTEASE"/>
    <property type="match status" value="1"/>
</dbReference>
<protein>
    <recommendedName>
        <fullName evidence="4">Presequence protease, mitochondrial</fullName>
    </recommendedName>
</protein>
<evidence type="ECO:0000313" key="15">
    <source>
        <dbReference type="Proteomes" id="UP001168821"/>
    </source>
</evidence>
<evidence type="ECO:0000313" key="14">
    <source>
        <dbReference type="EMBL" id="KAJ3649181.1"/>
    </source>
</evidence>
<evidence type="ECO:0000256" key="4">
    <source>
        <dbReference type="ARBA" id="ARBA00020167"/>
    </source>
</evidence>
<evidence type="ECO:0000256" key="2">
    <source>
        <dbReference type="ARBA" id="ARBA00004173"/>
    </source>
</evidence>
<reference evidence="14" key="1">
    <citation type="journal article" date="2023" name="G3 (Bethesda)">
        <title>Whole genome assemblies of Zophobas morio and Tenebrio molitor.</title>
        <authorList>
            <person name="Kaur S."/>
            <person name="Stinson S.A."/>
            <person name="diCenzo G.C."/>
        </authorList>
    </citation>
    <scope>NUCLEOTIDE SEQUENCE</scope>
    <source>
        <strain evidence="14">QUZm001</strain>
    </source>
</reference>
<comment type="similarity">
    <text evidence="3">Belongs to the peptidase M16 family. PreP subfamily.</text>
</comment>
<organism evidence="14 15">
    <name type="scientific">Zophobas morio</name>
    <dbReference type="NCBI Taxonomy" id="2755281"/>
    <lineage>
        <taxon>Eukaryota</taxon>
        <taxon>Metazoa</taxon>
        <taxon>Ecdysozoa</taxon>
        <taxon>Arthropoda</taxon>
        <taxon>Hexapoda</taxon>
        <taxon>Insecta</taxon>
        <taxon>Pterygota</taxon>
        <taxon>Neoptera</taxon>
        <taxon>Endopterygota</taxon>
        <taxon>Coleoptera</taxon>
        <taxon>Polyphaga</taxon>
        <taxon>Cucujiformia</taxon>
        <taxon>Tenebrionidae</taxon>
        <taxon>Zophobas</taxon>
    </lineage>
</organism>
<comment type="caution">
    <text evidence="14">The sequence shown here is derived from an EMBL/GenBank/DDBJ whole genome shotgun (WGS) entry which is preliminary data.</text>
</comment>
<proteinExistence type="inferred from homology"/>
<accession>A0AA38I6P6</accession>
<dbReference type="InterPro" id="IPR013578">
    <property type="entry name" value="Peptidase_M16C_assoc"/>
</dbReference>
<feature type="region of interest" description="Disordered" evidence="12">
    <location>
        <begin position="1000"/>
        <end position="1024"/>
    </location>
</feature>
<dbReference type="EMBL" id="JALNTZ010000006">
    <property type="protein sequence ID" value="KAJ3649181.1"/>
    <property type="molecule type" value="Genomic_DNA"/>
</dbReference>
<keyword evidence="6" id="KW-0479">Metal-binding</keyword>
<keyword evidence="5" id="KW-0645">Protease</keyword>
<evidence type="ECO:0000256" key="3">
    <source>
        <dbReference type="ARBA" id="ARBA00007575"/>
    </source>
</evidence>
<keyword evidence="10" id="KW-0482">Metalloprotease</keyword>
<gene>
    <name evidence="14" type="ORF">Zmor_020936</name>
</gene>
<keyword evidence="7" id="KW-0378">Hydrolase</keyword>
<evidence type="ECO:0000256" key="10">
    <source>
        <dbReference type="ARBA" id="ARBA00023049"/>
    </source>
</evidence>
<evidence type="ECO:0000256" key="7">
    <source>
        <dbReference type="ARBA" id="ARBA00022801"/>
    </source>
</evidence>
<dbReference type="InterPro" id="IPR011765">
    <property type="entry name" value="Pept_M16_N"/>
</dbReference>
<evidence type="ECO:0000256" key="6">
    <source>
        <dbReference type="ARBA" id="ARBA00022723"/>
    </source>
</evidence>
<dbReference type="FunFam" id="3.30.830.10:FF:000009">
    <property type="entry name" value="Presequence protease, mitochondrial"/>
    <property type="match status" value="1"/>
</dbReference>
<dbReference type="Pfam" id="PF00675">
    <property type="entry name" value="Peptidase_M16"/>
    <property type="match status" value="1"/>
</dbReference>
<feature type="compositionally biased region" description="Polar residues" evidence="12">
    <location>
        <begin position="1011"/>
        <end position="1024"/>
    </location>
</feature>
<evidence type="ECO:0000259" key="13">
    <source>
        <dbReference type="SMART" id="SM01264"/>
    </source>
</evidence>
<sequence>MWYKNLGAHLKSITTLNQILRQSSHAARRKVLTESNDLNVFKVGYKLHGFEIKGVQEVSEFRLTAIHLVHENTKAEYLHLYRNDSNNVFAIQFRTTPKNSTGLPHILEHTVLCGSKKYPVRDPFFKMLNRSLATFMNAMTGSDYTVYPFSTQNLSDFRNLQKIYLDATFRPLLKELDFMQEGWRLENVNPADAATPLIIKGVVYNEMKGAFSENENLLGQKLQNLILPDHTYGVISGGDPLEIPNLTWEDLKKFHAECYHPSNAKFFSYGNFPLSPSLEYLNRVYLSPHEYREPAHTVVPKQNRWSAPKREHIEGRFEAMREPIEKQNSVVVSLLLSDITDIYDTFLMQFVSELLIKGPNSPFYKSMVEPNFSGGFTPSTGYDMQTRDSIFTIGLQGVKKEDFDKVVGIFDSTLDNVVSHGFDEKHIESILHRYEISIKHESANFGLNVVLGLVPTWNHNGDILAALQVNKLIDKLKKEMKQDSNYLQNIVKRYFKDNTHRLILTMSPDKDFEKKQNALEDELIKKKTQDLKDDDKQIVFKKCLELQKVQTEQQNTDILPTLLMEDISNEVEKISRERVTINSVPVQINKVSSNGIVYFKGLLGTVELSPEQQMLLPLFCYVINKLGTDNLNFREFDSLMNRKTAGLSLEPHIGESLFQLHNYEPSVFISSHCLEKNVESMWELWRELFNIRESLDVERFQRLTELYMANLTHGVADAGHIYAMKAASALVSGSAYQKELLGGLQHISYMKRLIGTSRYKAVLEEIQNIAKIIFTKNNLRCAFNISQENQSKIMKTFAQFTTGIPETSKQATHDRSYVEGKVWSSFNAVNCQHHVLNVPVNYCSKAVLTAPYNKKDFARLRVLARLLSAKYLHPELREKQGAYGGGARLTSDGVLVFYSYRDPRSLQTLDVFDNTFAWLKENVDKTSSQELLESKLGVFQAVDAPIPPCAKGCDEFLRRLTPDILQRHRAEIMSVDKNALKDVTEKYLGNNDPALSGKVVLGPKNEKFDTTSRPSEMWTTMENE</sequence>
<dbReference type="GO" id="GO:0005759">
    <property type="term" value="C:mitochondrial matrix"/>
    <property type="evidence" value="ECO:0007669"/>
    <property type="project" value="TreeGrafter"/>
</dbReference>
<dbReference type="GO" id="GO:0004222">
    <property type="term" value="F:metalloendopeptidase activity"/>
    <property type="evidence" value="ECO:0007669"/>
    <property type="project" value="TreeGrafter"/>
</dbReference>
<comment type="cofactor">
    <cofactor evidence="1">
        <name>Zn(2+)</name>
        <dbReference type="ChEBI" id="CHEBI:29105"/>
    </cofactor>
</comment>
<dbReference type="InterPro" id="IPR055130">
    <property type="entry name" value="PreP_C"/>
</dbReference>
<dbReference type="AlphaFoldDB" id="A0AA38I6P6"/>
<dbReference type="FunFam" id="3.30.830.10:FF:000011">
    <property type="entry name" value="Presequence protease, mitochondrial"/>
    <property type="match status" value="1"/>
</dbReference>
<name>A0AA38I6P6_9CUCU</name>
<dbReference type="GO" id="GO:0016485">
    <property type="term" value="P:protein processing"/>
    <property type="evidence" value="ECO:0007669"/>
    <property type="project" value="TreeGrafter"/>
</dbReference>
<dbReference type="PANTHER" id="PTHR43016:SF13">
    <property type="entry name" value="PRESEQUENCE PROTEASE, MITOCHONDRIAL"/>
    <property type="match status" value="1"/>
</dbReference>
<evidence type="ECO:0000256" key="12">
    <source>
        <dbReference type="SAM" id="MobiDB-lite"/>
    </source>
</evidence>
<evidence type="ECO:0000256" key="1">
    <source>
        <dbReference type="ARBA" id="ARBA00001947"/>
    </source>
</evidence>
<keyword evidence="11" id="KW-0496">Mitochondrion</keyword>
<dbReference type="FunFam" id="3.30.830.10:FF:000013">
    <property type="entry name" value="Mitochondrial presequence protease"/>
    <property type="match status" value="1"/>
</dbReference>
<evidence type="ECO:0000256" key="11">
    <source>
        <dbReference type="ARBA" id="ARBA00023128"/>
    </source>
</evidence>
<dbReference type="GO" id="GO:0046872">
    <property type="term" value="F:metal ion binding"/>
    <property type="evidence" value="ECO:0007669"/>
    <property type="project" value="UniProtKB-KW"/>
</dbReference>
<dbReference type="InterPro" id="IPR011249">
    <property type="entry name" value="Metalloenz_LuxS/M16"/>
</dbReference>
<evidence type="ECO:0000256" key="5">
    <source>
        <dbReference type="ARBA" id="ARBA00022670"/>
    </source>
</evidence>
<dbReference type="Gene3D" id="3.30.830.10">
    <property type="entry name" value="Metalloenzyme, LuxS/M16 peptidase-like"/>
    <property type="match status" value="4"/>
</dbReference>
<dbReference type="Pfam" id="PF22516">
    <property type="entry name" value="PreP_C"/>
    <property type="match status" value="1"/>
</dbReference>
<dbReference type="Pfam" id="PF05193">
    <property type="entry name" value="Peptidase_M16_C"/>
    <property type="match status" value="1"/>
</dbReference>
<comment type="subcellular location">
    <subcellularLocation>
        <location evidence="2">Mitochondrion</location>
    </subcellularLocation>
</comment>
<evidence type="ECO:0000256" key="9">
    <source>
        <dbReference type="ARBA" id="ARBA00022946"/>
    </source>
</evidence>
<dbReference type="Proteomes" id="UP001168821">
    <property type="component" value="Unassembled WGS sequence"/>
</dbReference>
<keyword evidence="9" id="KW-0809">Transit peptide</keyword>
<keyword evidence="8" id="KW-0862">Zinc</keyword>
<evidence type="ECO:0000256" key="8">
    <source>
        <dbReference type="ARBA" id="ARBA00022833"/>
    </source>
</evidence>
<feature type="domain" description="Peptidase M16C associated" evidence="13">
    <location>
        <begin position="506"/>
        <end position="753"/>
    </location>
</feature>
<dbReference type="SMART" id="SM01264">
    <property type="entry name" value="M16C_associated"/>
    <property type="match status" value="1"/>
</dbReference>